<evidence type="ECO:0000313" key="3">
    <source>
        <dbReference type="EMBL" id="OGC68784.1"/>
    </source>
</evidence>
<evidence type="ECO:0000259" key="2">
    <source>
        <dbReference type="Pfam" id="PF22640"/>
    </source>
</evidence>
<dbReference type="SUPFAM" id="SSF159283">
    <property type="entry name" value="Guanosine diphospho-D-mannose pyrophosphorylase/mannose-6-phosphate isomerase linker domain"/>
    <property type="match status" value="1"/>
</dbReference>
<reference evidence="3 4" key="1">
    <citation type="journal article" date="2016" name="Nat. Commun.">
        <title>Thousands of microbial genomes shed light on interconnected biogeochemical processes in an aquifer system.</title>
        <authorList>
            <person name="Anantharaman K."/>
            <person name="Brown C.T."/>
            <person name="Hug L.A."/>
            <person name="Sharon I."/>
            <person name="Castelle C.J."/>
            <person name="Probst A.J."/>
            <person name="Thomas B.C."/>
            <person name="Singh A."/>
            <person name="Wilkins M.J."/>
            <person name="Karaoz U."/>
            <person name="Brodie E.L."/>
            <person name="Williams K.H."/>
            <person name="Hubbard S.S."/>
            <person name="Banfield J.F."/>
        </authorList>
    </citation>
    <scope>NUCLEOTIDE SEQUENCE [LARGE SCALE GENOMIC DNA]</scope>
</reference>
<dbReference type="Gene3D" id="3.90.550.10">
    <property type="entry name" value="Spore Coat Polysaccharide Biosynthesis Protein SpsA, Chain A"/>
    <property type="match status" value="1"/>
</dbReference>
<dbReference type="InterPro" id="IPR005835">
    <property type="entry name" value="NTP_transferase_dom"/>
</dbReference>
<feature type="domain" description="MannoseP isomerase/GMP-like beta-helix" evidence="2">
    <location>
        <begin position="294"/>
        <end position="350"/>
    </location>
</feature>
<dbReference type="InterPro" id="IPR054566">
    <property type="entry name" value="ManC/GMP-like_b-helix"/>
</dbReference>
<protein>
    <recommendedName>
        <fullName evidence="5">Nucleotidyl transferase domain-containing protein</fullName>
    </recommendedName>
</protein>
<evidence type="ECO:0000259" key="1">
    <source>
        <dbReference type="Pfam" id="PF00483"/>
    </source>
</evidence>
<dbReference type="SUPFAM" id="SSF53448">
    <property type="entry name" value="Nucleotide-diphospho-sugar transferases"/>
    <property type="match status" value="1"/>
</dbReference>
<dbReference type="AlphaFoldDB" id="A0A1F4WH54"/>
<dbReference type="PANTHER" id="PTHR46390">
    <property type="entry name" value="MANNOSE-1-PHOSPHATE GUANYLYLTRANSFERASE"/>
    <property type="match status" value="1"/>
</dbReference>
<dbReference type="Pfam" id="PF00483">
    <property type="entry name" value="NTP_transferase"/>
    <property type="match status" value="1"/>
</dbReference>
<accession>A0A1F4WH54</accession>
<dbReference type="PANTHER" id="PTHR46390:SF1">
    <property type="entry name" value="MANNOSE-1-PHOSPHATE GUANYLYLTRANSFERASE"/>
    <property type="match status" value="1"/>
</dbReference>
<evidence type="ECO:0000313" key="4">
    <source>
        <dbReference type="Proteomes" id="UP000179113"/>
    </source>
</evidence>
<dbReference type="GO" id="GO:0009298">
    <property type="term" value="P:GDP-mannose biosynthetic process"/>
    <property type="evidence" value="ECO:0007669"/>
    <property type="project" value="TreeGrafter"/>
</dbReference>
<sequence>MKLIITAGGQGTKFWPYSREAKPKQFQPIIKDKSLFQYTVETLVKSFNADDIYVSTKRRYLGTALEQVSEIPVKNYILEPDYKKNRGPAEGLVFVTMSINFPDEPLMLIQVDCIRTPEDAFLNMITATEKVVKRDKKFITGGIKATYPILGVDYMQLGDEIVSDDEMEFYKVDKFVPRTDDFYKTKKLIQDFHIVTHCNHTCWYPDLLLNDYKKYNPGWYKSLMEIKDVIGKRGEEKSIDEIYAQMESGPTEDVISHSMNEGYAILLPFKWVDFGTWDSMYEYFSEDNKVYSEGKVLSLDAEGNLVKIKNPEKLVAVVGVKNLVVVDTDDALLIIPRDRVSDVSGVVKKLDTEELREFI</sequence>
<dbReference type="InterPro" id="IPR029044">
    <property type="entry name" value="Nucleotide-diphossugar_trans"/>
</dbReference>
<dbReference type="InterPro" id="IPR051161">
    <property type="entry name" value="Mannose-6P_isomerase_type2"/>
</dbReference>
<dbReference type="Proteomes" id="UP000179113">
    <property type="component" value="Unassembled WGS sequence"/>
</dbReference>
<dbReference type="EMBL" id="MEWA01000032">
    <property type="protein sequence ID" value="OGC68784.1"/>
    <property type="molecule type" value="Genomic_DNA"/>
</dbReference>
<name>A0A1F4WH54_UNCKA</name>
<dbReference type="GO" id="GO:0004475">
    <property type="term" value="F:mannose-1-phosphate guanylyltransferase (GTP) activity"/>
    <property type="evidence" value="ECO:0007669"/>
    <property type="project" value="TreeGrafter"/>
</dbReference>
<dbReference type="Pfam" id="PF22640">
    <property type="entry name" value="ManC_GMP_beta-helix"/>
    <property type="match status" value="1"/>
</dbReference>
<evidence type="ECO:0008006" key="5">
    <source>
        <dbReference type="Google" id="ProtNLM"/>
    </source>
</evidence>
<organism evidence="3 4">
    <name type="scientific">candidate division WWE3 bacterium RIFOXYC1_FULL_39_7</name>
    <dbReference type="NCBI Taxonomy" id="1802643"/>
    <lineage>
        <taxon>Bacteria</taxon>
        <taxon>Katanobacteria</taxon>
    </lineage>
</organism>
<proteinExistence type="predicted"/>
<gene>
    <name evidence="3" type="ORF">A2415_05410</name>
</gene>
<feature type="domain" description="Nucleotidyl transferase" evidence="1">
    <location>
        <begin position="4"/>
        <end position="125"/>
    </location>
</feature>
<comment type="caution">
    <text evidence="3">The sequence shown here is derived from an EMBL/GenBank/DDBJ whole genome shotgun (WGS) entry which is preliminary data.</text>
</comment>